<feature type="chain" id="PRO_5011793101" evidence="3">
    <location>
        <begin position="22"/>
        <end position="832"/>
    </location>
</feature>
<feature type="transmembrane region" description="Helical" evidence="2">
    <location>
        <begin position="544"/>
        <end position="568"/>
    </location>
</feature>
<feature type="region of interest" description="Disordered" evidence="1">
    <location>
        <begin position="400"/>
        <end position="419"/>
    </location>
</feature>
<dbReference type="AlphaFoldDB" id="A0A1G9A9P7"/>
<protein>
    <submittedName>
        <fullName evidence="4">Conjugal transfer/type IV secretion protein DotA/TraY</fullName>
    </submittedName>
</protein>
<dbReference type="NCBIfam" id="TIGR04346">
    <property type="entry name" value="DotA_TraY"/>
    <property type="match status" value="1"/>
</dbReference>
<dbReference type="Proteomes" id="UP000198629">
    <property type="component" value="Unassembled WGS sequence"/>
</dbReference>
<dbReference type="InterPro" id="IPR027628">
    <property type="entry name" value="DotA_TraY"/>
</dbReference>
<dbReference type="STRING" id="492660.SAMN05192566_0769"/>
<gene>
    <name evidence="4" type="ORF">SAMN05192566_0769</name>
</gene>
<evidence type="ECO:0000256" key="3">
    <source>
        <dbReference type="SAM" id="SignalP"/>
    </source>
</evidence>
<feature type="signal peptide" evidence="3">
    <location>
        <begin position="1"/>
        <end position="21"/>
    </location>
</feature>
<feature type="transmembrane region" description="Helical" evidence="2">
    <location>
        <begin position="589"/>
        <end position="615"/>
    </location>
</feature>
<keyword evidence="5" id="KW-1185">Reference proteome</keyword>
<feature type="transmembrane region" description="Helical" evidence="2">
    <location>
        <begin position="98"/>
        <end position="119"/>
    </location>
</feature>
<dbReference type="RefSeq" id="WP_091470203.1">
    <property type="nucleotide sequence ID" value="NZ_FNFX01000001.1"/>
</dbReference>
<evidence type="ECO:0000313" key="5">
    <source>
        <dbReference type="Proteomes" id="UP000198629"/>
    </source>
</evidence>
<feature type="transmembrane region" description="Helical" evidence="2">
    <location>
        <begin position="635"/>
        <end position="657"/>
    </location>
</feature>
<accession>A0A1G9A9P7</accession>
<evidence type="ECO:0000256" key="2">
    <source>
        <dbReference type="SAM" id="Phobius"/>
    </source>
</evidence>
<keyword evidence="2" id="KW-1133">Transmembrane helix</keyword>
<organism evidence="4 5">
    <name type="scientific">Methylophilus rhizosphaerae</name>
    <dbReference type="NCBI Taxonomy" id="492660"/>
    <lineage>
        <taxon>Bacteria</taxon>
        <taxon>Pseudomonadati</taxon>
        <taxon>Pseudomonadota</taxon>
        <taxon>Betaproteobacteria</taxon>
        <taxon>Nitrosomonadales</taxon>
        <taxon>Methylophilaceae</taxon>
        <taxon>Methylophilus</taxon>
    </lineage>
</organism>
<sequence length="832" mass="88624">MNYLKLLAVFLAIIVCEPAFAGAINIFDPASQDLSLKIINQIFGGLVDGGNDALGGAIAIFNGAILAIGGILAGYTVLAGTLGTAHDGEMLGKKFSSVWLPIRYSLGTALVIPISSAGYCGMQFIVMWCITQGIGLADAAWSSFMETPTHTASASHSVISKAEILDLAKTAFTASACVNGYKKFVEDSDPVLGFKERYKFSIKPNSNGDVSYGFEGNVVDNNICGNIALNNSDIKNIDSQIPDHSFIASNNEGHLGNLDSLFKPIDISQLREVRKNAVNNLIESADALAIQVLNDKNYKNNSQVYYSYIEKIADSYSKEIQDGARTLKQPEEVKKQENGWLVAGAYYHQIIINNQAISKAVNIIPESRASKSLHFTTMPDDDIAHYLVASDILNASQSKIKTGATPTSRSDGMSGGDDSGSGISASIGNQIADTVSTINLEELSSDDRHLTLVMSDMGVRMIQAYTTILAINATARFSAAALKEASTGDVSTVVSFGGAKIVAATAAGSLEALSALSSFLLIPLTAMLAIGFFCAYIIPFIPFFFWLACIIGYFIQICIAIMAAPLWAIMHLHPNGDDLSGKGGDGYTLVLGVILRPVLLICGLIISIILSSLFGEFISKTFLQLMAFTGSNLDGWLSFFTIIFGAGLYAVLAFYVLKNTYKMMYLVSDETLKWIGGGKDAIGSYAQEMSSGIEKGGNSATGGFIGGFAGTMASKNVPGELGKTIGGAFKSKELQATHITPENVDAVNDSFNEKFGAEASDKKEKALGFSIPNGFTEQSKSSSYDSSMNSVINAKGLDGVASYQNEVIKYAESGNVLNEKSFRNIAKSIIES</sequence>
<feature type="compositionally biased region" description="Polar residues" evidence="1">
    <location>
        <begin position="400"/>
        <end position="409"/>
    </location>
</feature>
<feature type="transmembrane region" description="Helical" evidence="2">
    <location>
        <begin position="53"/>
        <end position="78"/>
    </location>
</feature>
<keyword evidence="2" id="KW-0812">Transmembrane</keyword>
<dbReference type="OrthoDB" id="7010241at2"/>
<name>A0A1G9A9P7_9PROT</name>
<proteinExistence type="predicted"/>
<keyword evidence="2" id="KW-0472">Membrane</keyword>
<evidence type="ECO:0000256" key="1">
    <source>
        <dbReference type="SAM" id="MobiDB-lite"/>
    </source>
</evidence>
<reference evidence="5" key="1">
    <citation type="submission" date="2016-10" db="EMBL/GenBank/DDBJ databases">
        <authorList>
            <person name="Varghese N."/>
            <person name="Submissions S."/>
        </authorList>
    </citation>
    <scope>NUCLEOTIDE SEQUENCE [LARGE SCALE GENOMIC DNA]</scope>
    <source>
        <strain evidence="5">CBMB127</strain>
    </source>
</reference>
<evidence type="ECO:0000313" key="4">
    <source>
        <dbReference type="EMBL" id="SDK24092.1"/>
    </source>
</evidence>
<keyword evidence="3" id="KW-0732">Signal</keyword>
<dbReference type="EMBL" id="FNFX01000001">
    <property type="protein sequence ID" value="SDK24092.1"/>
    <property type="molecule type" value="Genomic_DNA"/>
</dbReference>
<feature type="transmembrane region" description="Helical" evidence="2">
    <location>
        <begin position="519"/>
        <end position="538"/>
    </location>
</feature>